<dbReference type="VEuPathDB" id="FungiDB:CPAG_09261"/>
<reference evidence="1 2" key="1">
    <citation type="submission" date="2007-06" db="EMBL/GenBank/DDBJ databases">
        <title>The Genome Sequence of Coccidioides posadasii RMSCC_3488.</title>
        <authorList>
            <consortium name="Coccidioides Genome Resources Consortium"/>
            <consortium name="The Broad Institute Genome Sequencing Platform"/>
            <person name="Henn M.R."/>
            <person name="Sykes S."/>
            <person name="Young S."/>
            <person name="Jaffe D."/>
            <person name="Berlin A."/>
            <person name="Alvarez P."/>
            <person name="Butler J."/>
            <person name="Gnerre S."/>
            <person name="Grabherr M."/>
            <person name="Mauceli E."/>
            <person name="Brockman W."/>
            <person name="Kodira C."/>
            <person name="Alvarado L."/>
            <person name="Zeng Q."/>
            <person name="Crawford M."/>
            <person name="Antoine C."/>
            <person name="Devon K."/>
            <person name="Galgiani J."/>
            <person name="Orsborn K."/>
            <person name="Lewis M.L."/>
            <person name="Nusbaum C."/>
            <person name="Galagan J."/>
            <person name="Birren B."/>
        </authorList>
    </citation>
    <scope>NUCLEOTIDE SEQUENCE [LARGE SCALE GENOMIC DNA]</scope>
    <source>
        <strain evidence="1 2">RMSCC 3488</strain>
    </source>
</reference>
<reference evidence="2" key="2">
    <citation type="journal article" date="2009" name="Genome Res.">
        <title>Comparative genomic analyses of the human fungal pathogens Coccidioides and their relatives.</title>
        <authorList>
            <person name="Sharpton T.J."/>
            <person name="Stajich J.E."/>
            <person name="Rounsley S.D."/>
            <person name="Gardner M.J."/>
            <person name="Wortman J.R."/>
            <person name="Jordar V.S."/>
            <person name="Maiti R."/>
            <person name="Kodira C.D."/>
            <person name="Neafsey D.E."/>
            <person name="Zeng Q."/>
            <person name="Hung C.-Y."/>
            <person name="McMahan C."/>
            <person name="Muszewska A."/>
            <person name="Grynberg M."/>
            <person name="Mandel M.A."/>
            <person name="Kellner E.M."/>
            <person name="Barker B.M."/>
            <person name="Galgiani J.N."/>
            <person name="Orbach M.J."/>
            <person name="Kirkland T.N."/>
            <person name="Cole G.T."/>
            <person name="Henn M.R."/>
            <person name="Birren B.W."/>
            <person name="Taylor J.W."/>
        </authorList>
    </citation>
    <scope>NUCLEOTIDE SEQUENCE [LARGE SCALE GENOMIC DNA]</scope>
    <source>
        <strain evidence="2">RMSCC 3488</strain>
    </source>
</reference>
<dbReference type="EMBL" id="DS268114">
    <property type="protein sequence ID" value="KMM72971.1"/>
    <property type="molecule type" value="Genomic_DNA"/>
</dbReference>
<sequence length="104" mass="11594">MEFVQSATFNGSAITIATNRFSLKYQARLREPFCAAAFSSLANSDSQMERCTWLFLEYAIALDHLADSKFGELRGAICVSISYPLDIETPISCLQLDSLMLMII</sequence>
<gene>
    <name evidence="1" type="ORF">CPAG_09261</name>
</gene>
<proteinExistence type="predicted"/>
<dbReference type="AlphaFoldDB" id="A0A0J6FIE6"/>
<organism evidence="1 2">
    <name type="scientific">Coccidioides posadasii RMSCC 3488</name>
    <dbReference type="NCBI Taxonomy" id="454284"/>
    <lineage>
        <taxon>Eukaryota</taxon>
        <taxon>Fungi</taxon>
        <taxon>Dikarya</taxon>
        <taxon>Ascomycota</taxon>
        <taxon>Pezizomycotina</taxon>
        <taxon>Eurotiomycetes</taxon>
        <taxon>Eurotiomycetidae</taxon>
        <taxon>Onygenales</taxon>
        <taxon>Onygenaceae</taxon>
        <taxon>Coccidioides</taxon>
    </lineage>
</organism>
<protein>
    <submittedName>
        <fullName evidence="1">Uncharacterized protein</fullName>
    </submittedName>
</protein>
<dbReference type="Proteomes" id="UP000054567">
    <property type="component" value="Unassembled WGS sequence"/>
</dbReference>
<name>A0A0J6FIE6_COCPO</name>
<reference evidence="2" key="3">
    <citation type="journal article" date="2010" name="Genome Res.">
        <title>Population genomic sequencing of Coccidioides fungi reveals recent hybridization and transposon control.</title>
        <authorList>
            <person name="Neafsey D.E."/>
            <person name="Barker B.M."/>
            <person name="Sharpton T.J."/>
            <person name="Stajich J.E."/>
            <person name="Park D.J."/>
            <person name="Whiston E."/>
            <person name="Hung C.-Y."/>
            <person name="McMahan C."/>
            <person name="White J."/>
            <person name="Sykes S."/>
            <person name="Heiman D."/>
            <person name="Young S."/>
            <person name="Zeng Q."/>
            <person name="Abouelleil A."/>
            <person name="Aftuck L."/>
            <person name="Bessette D."/>
            <person name="Brown A."/>
            <person name="FitzGerald M."/>
            <person name="Lui A."/>
            <person name="Macdonald J.P."/>
            <person name="Priest M."/>
            <person name="Orbach M.J."/>
            <person name="Galgiani J.N."/>
            <person name="Kirkland T.N."/>
            <person name="Cole G.T."/>
            <person name="Birren B.W."/>
            <person name="Henn M.R."/>
            <person name="Taylor J.W."/>
            <person name="Rounsley S.D."/>
        </authorList>
    </citation>
    <scope>NUCLEOTIDE SEQUENCE [LARGE SCALE GENOMIC DNA]</scope>
    <source>
        <strain evidence="2">RMSCC 3488</strain>
    </source>
</reference>
<evidence type="ECO:0000313" key="1">
    <source>
        <dbReference type="EMBL" id="KMM72971.1"/>
    </source>
</evidence>
<accession>A0A0J6FIE6</accession>
<evidence type="ECO:0000313" key="2">
    <source>
        <dbReference type="Proteomes" id="UP000054567"/>
    </source>
</evidence>